<feature type="binding site" evidence="5 10">
    <location>
        <position position="255"/>
    </location>
    <ligand>
        <name>Zn(2+)</name>
        <dbReference type="ChEBI" id="CHEBI:29105"/>
    </ligand>
</feature>
<evidence type="ECO:0000313" key="13">
    <source>
        <dbReference type="Proteomes" id="UP000266426"/>
    </source>
</evidence>
<dbReference type="Gene3D" id="3.40.50.1980">
    <property type="entry name" value="Nitrogenase molybdenum iron protein domain"/>
    <property type="match status" value="2"/>
</dbReference>
<feature type="binding site" evidence="5 8">
    <location>
        <position position="125"/>
    </location>
    <ligand>
        <name>NAD(+)</name>
        <dbReference type="ChEBI" id="CHEBI:57540"/>
    </ligand>
</feature>
<keyword evidence="5" id="KW-0028">Amino-acid biosynthesis</keyword>
<evidence type="ECO:0000256" key="6">
    <source>
        <dbReference type="PIRNR" id="PIRNR000099"/>
    </source>
</evidence>
<dbReference type="InterPro" id="IPR016161">
    <property type="entry name" value="Ald_DH/histidinol_DH"/>
</dbReference>
<dbReference type="EMBL" id="QZJZ01000092">
    <property type="protein sequence ID" value="RJP56657.1"/>
    <property type="molecule type" value="Genomic_DNA"/>
</dbReference>
<dbReference type="EC" id="1.1.1.23" evidence="5"/>
<feature type="binding site" evidence="5 9">
    <location>
        <position position="357"/>
    </location>
    <ligand>
        <name>substrate</name>
    </ligand>
</feature>
<comment type="cofactor">
    <cofactor evidence="5 10">
        <name>Zn(2+)</name>
        <dbReference type="ChEBI" id="CHEBI:29105"/>
    </cofactor>
    <text evidence="5 10">Binds 1 zinc ion per subunit.</text>
</comment>
<dbReference type="FunFam" id="3.40.50.1980:FF:000001">
    <property type="entry name" value="Histidinol dehydrogenase"/>
    <property type="match status" value="1"/>
</dbReference>
<evidence type="ECO:0000256" key="3">
    <source>
        <dbReference type="ARBA" id="ARBA00022833"/>
    </source>
</evidence>
<feature type="binding site" evidence="5 10">
    <location>
        <position position="416"/>
    </location>
    <ligand>
        <name>Zn(2+)</name>
        <dbReference type="ChEBI" id="CHEBI:29105"/>
    </ligand>
</feature>
<dbReference type="NCBIfam" id="TIGR00069">
    <property type="entry name" value="hisD"/>
    <property type="match status" value="1"/>
</dbReference>
<evidence type="ECO:0000256" key="10">
    <source>
        <dbReference type="PIRSR" id="PIRSR000099-4"/>
    </source>
</evidence>
<feature type="binding site" evidence="5 9">
    <location>
        <position position="411"/>
    </location>
    <ligand>
        <name>substrate</name>
    </ligand>
</feature>
<evidence type="ECO:0000256" key="8">
    <source>
        <dbReference type="PIRSR" id="PIRSR000099-2"/>
    </source>
</evidence>
<proteinExistence type="inferred from homology"/>
<evidence type="ECO:0000256" key="4">
    <source>
        <dbReference type="ARBA" id="ARBA00023002"/>
    </source>
</evidence>
<protein>
    <recommendedName>
        <fullName evidence="5">Histidinol dehydrogenase</fullName>
        <shortName evidence="5">HDH</shortName>
        <ecNumber evidence="5">1.1.1.23</ecNumber>
    </recommendedName>
</protein>
<feature type="active site" description="Proton acceptor" evidence="5 7">
    <location>
        <position position="323"/>
    </location>
</feature>
<name>A0A3A4R1G6_9BACT</name>
<dbReference type="Pfam" id="PF00815">
    <property type="entry name" value="Histidinol_dh"/>
    <property type="match status" value="1"/>
</dbReference>
<feature type="binding site" evidence="5 8">
    <location>
        <position position="210"/>
    </location>
    <ligand>
        <name>NAD(+)</name>
        <dbReference type="ChEBI" id="CHEBI:57540"/>
    </ligand>
</feature>
<dbReference type="PANTHER" id="PTHR21256">
    <property type="entry name" value="HISTIDINOL DEHYDROGENASE HDH"/>
    <property type="match status" value="1"/>
</dbReference>
<dbReference type="HAMAP" id="MF_01024">
    <property type="entry name" value="HisD"/>
    <property type="match status" value="1"/>
</dbReference>
<dbReference type="GO" id="GO:0051287">
    <property type="term" value="F:NAD binding"/>
    <property type="evidence" value="ECO:0007669"/>
    <property type="project" value="InterPro"/>
</dbReference>
<keyword evidence="4 5" id="KW-0560">Oxidoreductase</keyword>
<dbReference type="InterPro" id="IPR012131">
    <property type="entry name" value="Hstdl_DH"/>
</dbReference>
<evidence type="ECO:0000256" key="1">
    <source>
        <dbReference type="ARBA" id="ARBA00010178"/>
    </source>
</evidence>
<dbReference type="Proteomes" id="UP000266426">
    <property type="component" value="Unassembled WGS sequence"/>
</dbReference>
<keyword evidence="3 5" id="KW-0862">Zinc</keyword>
<evidence type="ECO:0000313" key="12">
    <source>
        <dbReference type="EMBL" id="RJP56657.1"/>
    </source>
</evidence>
<feature type="binding site" evidence="5 9">
    <location>
        <position position="258"/>
    </location>
    <ligand>
        <name>substrate</name>
    </ligand>
</feature>
<dbReference type="PROSITE" id="PS00611">
    <property type="entry name" value="HISOL_DEHYDROGENASE"/>
    <property type="match status" value="1"/>
</dbReference>
<feature type="binding site" evidence="5 9">
    <location>
        <position position="255"/>
    </location>
    <ligand>
        <name>substrate</name>
    </ligand>
</feature>
<dbReference type="CDD" id="cd06572">
    <property type="entry name" value="Histidinol_dh"/>
    <property type="match status" value="1"/>
</dbReference>
<feature type="binding site" evidence="5 10">
    <location>
        <position position="357"/>
    </location>
    <ligand>
        <name>Zn(2+)</name>
        <dbReference type="ChEBI" id="CHEBI:29105"/>
    </ligand>
</feature>
<dbReference type="PIRSF" id="PIRSF000099">
    <property type="entry name" value="Histidinol_dh"/>
    <property type="match status" value="1"/>
</dbReference>
<feature type="binding site" evidence="5 9">
    <location>
        <position position="233"/>
    </location>
    <ligand>
        <name>substrate</name>
    </ligand>
</feature>
<feature type="active site" description="Proton acceptor" evidence="5 7">
    <location>
        <position position="324"/>
    </location>
</feature>
<dbReference type="UniPathway" id="UPA00031">
    <property type="reaction ID" value="UER00014"/>
</dbReference>
<dbReference type="AlphaFoldDB" id="A0A3A4R1G6"/>
<feature type="binding site" evidence="5 9">
    <location>
        <position position="416"/>
    </location>
    <ligand>
        <name>substrate</name>
    </ligand>
</feature>
<dbReference type="GO" id="GO:0008270">
    <property type="term" value="F:zinc ion binding"/>
    <property type="evidence" value="ECO:0007669"/>
    <property type="project" value="UniProtKB-UniRule"/>
</dbReference>
<comment type="pathway">
    <text evidence="5">Amino-acid biosynthesis; L-histidine biosynthesis; L-histidine from 5-phospho-alpha-D-ribose 1-diphosphate: step 9/9.</text>
</comment>
<dbReference type="InterPro" id="IPR022695">
    <property type="entry name" value="Histidinol_DH_monofunct"/>
</dbReference>
<keyword evidence="5" id="KW-0368">Histidine biosynthesis</keyword>
<dbReference type="PRINTS" id="PR00083">
    <property type="entry name" value="HOLDHDRGNASE"/>
</dbReference>
<evidence type="ECO:0000256" key="9">
    <source>
        <dbReference type="PIRSR" id="PIRSR000099-3"/>
    </source>
</evidence>
<comment type="similarity">
    <text evidence="1 5 6 11">Belongs to the histidinol dehydrogenase family.</text>
</comment>
<comment type="caution">
    <text evidence="12">The sequence shown here is derived from an EMBL/GenBank/DDBJ whole genome shotgun (WGS) entry which is preliminary data.</text>
</comment>
<feature type="binding site" evidence="5 8">
    <location>
        <position position="187"/>
    </location>
    <ligand>
        <name>NAD(+)</name>
        <dbReference type="ChEBI" id="CHEBI:57540"/>
    </ligand>
</feature>
<feature type="binding site" evidence="5 10">
    <location>
        <position position="258"/>
    </location>
    <ligand>
        <name>Zn(2+)</name>
        <dbReference type="ChEBI" id="CHEBI:29105"/>
    </ligand>
</feature>
<evidence type="ECO:0000256" key="11">
    <source>
        <dbReference type="RuleBase" id="RU004175"/>
    </source>
</evidence>
<dbReference type="GO" id="GO:0005829">
    <property type="term" value="C:cytosol"/>
    <property type="evidence" value="ECO:0007669"/>
    <property type="project" value="TreeGrafter"/>
</dbReference>
<organism evidence="12 13">
    <name type="scientific">Candidatus Auribacter fodinae</name>
    <dbReference type="NCBI Taxonomy" id="2093366"/>
    <lineage>
        <taxon>Bacteria</taxon>
        <taxon>Pseudomonadati</taxon>
        <taxon>Candidatus Auribacterota</taxon>
        <taxon>Candidatus Auribacteria</taxon>
        <taxon>Candidatus Auribacterales</taxon>
        <taxon>Candidatus Auribacteraceae</taxon>
        <taxon>Candidatus Auribacter</taxon>
    </lineage>
</organism>
<keyword evidence="5 8" id="KW-0520">NAD</keyword>
<dbReference type="GO" id="GO:0000105">
    <property type="term" value="P:L-histidine biosynthetic process"/>
    <property type="evidence" value="ECO:0007669"/>
    <property type="project" value="UniProtKB-UniRule"/>
</dbReference>
<dbReference type="FunFam" id="3.40.50.1980:FF:000026">
    <property type="entry name" value="Histidinol dehydrogenase"/>
    <property type="match status" value="1"/>
</dbReference>
<evidence type="ECO:0000256" key="7">
    <source>
        <dbReference type="PIRSR" id="PIRSR000099-1"/>
    </source>
</evidence>
<reference evidence="12 13" key="1">
    <citation type="journal article" date="2017" name="ISME J.">
        <title>Energy and carbon metabolisms in a deep terrestrial subsurface fluid microbial community.</title>
        <authorList>
            <person name="Momper L."/>
            <person name="Jungbluth S.P."/>
            <person name="Lee M.D."/>
            <person name="Amend J.P."/>
        </authorList>
    </citation>
    <scope>NUCLEOTIDE SEQUENCE [LARGE SCALE GENOMIC DNA]</scope>
    <source>
        <strain evidence="12">SURF_26</strain>
    </source>
</reference>
<sequence>MNYFRNPTHEEILNFLHNETLEQEISSSVAGIIEAVKINGDHAVREFTTKFDKVNLKGSALDVSQKEWKVALKSIDPKLVNALKSAKDNIIAYHEKQKRHDWTLELADNSYIKERSVPLKKAGIYVPGGTAPLVSSVLMSVLPAQVAGVKEIYVSTPPRKDGNIDPGILAACELCSVAGVFKMGGAQAIAALAFGTESIPQVDIIVGPGNPYVTEAKRQLFGTVAIDMVAGPSEVLVLADNTTNPRYAALDLLSQLEHGKDSKAICISISSEFTQSLKNALVEECEQLSRGDILSVSMKEGLIIIEVDSIYDMIELTNAIAPEHLEIMLKNPETIVDKITNAGVIFLGDFTPEAVGDYVAGPSHVLPTGGKARFFSGLSVYHFQRKMSVIHYSEEKLKSEITHISTIALCEGLDAHSASAVKRCKE</sequence>
<evidence type="ECO:0000256" key="2">
    <source>
        <dbReference type="ARBA" id="ARBA00022723"/>
    </source>
</evidence>
<gene>
    <name evidence="5 12" type="primary">hisD</name>
    <name evidence="12" type="ORF">C4541_11655</name>
</gene>
<comment type="function">
    <text evidence="5">Catalyzes the sequential NAD-dependent oxidations of L-histidinol to L-histidinaldehyde and then to L-histidine.</text>
</comment>
<dbReference type="SUPFAM" id="SSF53720">
    <property type="entry name" value="ALDH-like"/>
    <property type="match status" value="1"/>
</dbReference>
<accession>A0A3A4R1G6</accession>
<comment type="catalytic activity">
    <reaction evidence="5">
        <text>L-histidinol + 2 NAD(+) + H2O = L-histidine + 2 NADH + 3 H(+)</text>
        <dbReference type="Rhea" id="RHEA:20641"/>
        <dbReference type="ChEBI" id="CHEBI:15377"/>
        <dbReference type="ChEBI" id="CHEBI:15378"/>
        <dbReference type="ChEBI" id="CHEBI:57540"/>
        <dbReference type="ChEBI" id="CHEBI:57595"/>
        <dbReference type="ChEBI" id="CHEBI:57699"/>
        <dbReference type="ChEBI" id="CHEBI:57945"/>
        <dbReference type="EC" id="1.1.1.23"/>
    </reaction>
</comment>
<dbReference type="PANTHER" id="PTHR21256:SF2">
    <property type="entry name" value="HISTIDINE BIOSYNTHESIS TRIFUNCTIONAL PROTEIN"/>
    <property type="match status" value="1"/>
</dbReference>
<dbReference type="InterPro" id="IPR001692">
    <property type="entry name" value="Histidinol_DH_CS"/>
</dbReference>
<dbReference type="GO" id="GO:0004399">
    <property type="term" value="F:histidinol dehydrogenase activity"/>
    <property type="evidence" value="ECO:0007669"/>
    <property type="project" value="UniProtKB-UniRule"/>
</dbReference>
<keyword evidence="2 5" id="KW-0479">Metal-binding</keyword>
<evidence type="ECO:0000256" key="5">
    <source>
        <dbReference type="HAMAP-Rule" id="MF_01024"/>
    </source>
</evidence>
<dbReference type="Gene3D" id="1.20.5.1300">
    <property type="match status" value="1"/>
</dbReference>
<feature type="binding site" evidence="5 9">
    <location>
        <position position="324"/>
    </location>
    <ligand>
        <name>substrate</name>
    </ligand>
</feature>